<protein>
    <submittedName>
        <fullName evidence="3">Uncharacterized protein</fullName>
    </submittedName>
</protein>
<dbReference type="Proteomes" id="UP000683925">
    <property type="component" value="Unassembled WGS sequence"/>
</dbReference>
<dbReference type="AlphaFoldDB" id="A0A8S1SAX1"/>
<name>A0A8S1SAX1_PAROT</name>
<organism evidence="3 4">
    <name type="scientific">Paramecium octaurelia</name>
    <dbReference type="NCBI Taxonomy" id="43137"/>
    <lineage>
        <taxon>Eukaryota</taxon>
        <taxon>Sar</taxon>
        <taxon>Alveolata</taxon>
        <taxon>Ciliophora</taxon>
        <taxon>Intramacronucleata</taxon>
        <taxon>Oligohymenophorea</taxon>
        <taxon>Peniculida</taxon>
        <taxon>Parameciidae</taxon>
        <taxon>Paramecium</taxon>
    </lineage>
</organism>
<accession>A0A8S1SAX1</accession>
<comment type="caution">
    <text evidence="3">The sequence shown here is derived from an EMBL/GenBank/DDBJ whole genome shotgun (WGS) entry which is preliminary data.</text>
</comment>
<evidence type="ECO:0000313" key="4">
    <source>
        <dbReference type="Proteomes" id="UP000683925"/>
    </source>
</evidence>
<gene>
    <name evidence="3" type="ORF">POCTA_138.1.T0080192</name>
</gene>
<evidence type="ECO:0000256" key="1">
    <source>
        <dbReference type="SAM" id="Coils"/>
    </source>
</evidence>
<evidence type="ECO:0000313" key="3">
    <source>
        <dbReference type="EMBL" id="CAD8137105.1"/>
    </source>
</evidence>
<keyword evidence="1" id="KW-0175">Coiled coil</keyword>
<proteinExistence type="predicted"/>
<feature type="coiled-coil region" evidence="1">
    <location>
        <begin position="75"/>
        <end position="400"/>
    </location>
</feature>
<evidence type="ECO:0000256" key="2">
    <source>
        <dbReference type="SAM" id="MobiDB-lite"/>
    </source>
</evidence>
<dbReference type="EMBL" id="CAJJDP010000007">
    <property type="protein sequence ID" value="CAD8137105.1"/>
    <property type="molecule type" value="Genomic_DNA"/>
</dbReference>
<sequence>MDNDTSTCSIRSSSVKVQKIFDQYMAQIAPLPNLQNSTNKENSFSISNDQRSNYHTRIQTPDKTTQRSNSQIQALQALQKKNIELKTENDSLKEQLKNYQNQQSTINEINSIYQNLQQQYVVLDSDHKQLLQSYELQLNQLKQEKDQCIDQLNRQYKLQLEEMKQQMQFQNERFKNIEVCRSDQDGLLQSTLDELRKERQMLNKLKLDQRLQLEENEQQYEKQLQYQQKLYQEMKNQNNLLMKEKQDQQEQIKELEKTYKDLVYHQKQEIQKLQKQYTDIKSFFESQMQQVQEEVSYAMQELRNKNSDYHQQLQEEEQIIEDLEDLNKQLKQQLLFKDQELINLKSQLEQLQIQQEQLKQMNDELIHQFNLQIQDLSQKLEGERRNYEEESELNEDDKKEIYNALHNDKTLQLTTSHSQNDLVPQQQPQPQPSTRDVEYKQLLSQIIEVEKEAFRLNNHYQTLFQQFSKNTQLSEQQKQNIKQEMTDLMQQIRMNNSKLYELKAKEFTYLS</sequence>
<dbReference type="OMA" id="FRLNNHY"/>
<keyword evidence="4" id="KW-1185">Reference proteome</keyword>
<feature type="region of interest" description="Disordered" evidence="2">
    <location>
        <begin position="33"/>
        <end position="53"/>
    </location>
</feature>
<dbReference type="OrthoDB" id="309155at2759"/>
<reference evidence="3" key="1">
    <citation type="submission" date="2021-01" db="EMBL/GenBank/DDBJ databases">
        <authorList>
            <consortium name="Genoscope - CEA"/>
            <person name="William W."/>
        </authorList>
    </citation>
    <scope>NUCLEOTIDE SEQUENCE</scope>
</reference>